<evidence type="ECO:0000313" key="2">
    <source>
        <dbReference type="Proteomes" id="UP000504636"/>
    </source>
</evidence>
<reference evidence="3" key="3">
    <citation type="submission" date="2025-04" db="UniProtKB">
        <authorList>
            <consortium name="RefSeq"/>
        </authorList>
    </citation>
    <scope>IDENTIFICATION</scope>
    <source>
        <strain evidence="3">CBS 304.34</strain>
    </source>
</reference>
<name>A0A6A6YRC0_9PEZI</name>
<dbReference type="EMBL" id="MU003698">
    <property type="protein sequence ID" value="KAF2811472.1"/>
    <property type="molecule type" value="Genomic_DNA"/>
</dbReference>
<dbReference type="OrthoDB" id="5421601at2759"/>
<organism evidence="1">
    <name type="scientific">Mytilinidion resinicola</name>
    <dbReference type="NCBI Taxonomy" id="574789"/>
    <lineage>
        <taxon>Eukaryota</taxon>
        <taxon>Fungi</taxon>
        <taxon>Dikarya</taxon>
        <taxon>Ascomycota</taxon>
        <taxon>Pezizomycotina</taxon>
        <taxon>Dothideomycetes</taxon>
        <taxon>Pleosporomycetidae</taxon>
        <taxon>Mytilinidiales</taxon>
        <taxon>Mytilinidiaceae</taxon>
        <taxon>Mytilinidion</taxon>
    </lineage>
</organism>
<dbReference type="Proteomes" id="UP000504636">
    <property type="component" value="Unplaced"/>
</dbReference>
<keyword evidence="2" id="KW-1185">Reference proteome</keyword>
<dbReference type="GeneID" id="54460531"/>
<accession>A0A6A6YRC0</accession>
<proteinExistence type="predicted"/>
<gene>
    <name evidence="1 3" type="ORF">BDZ99DRAFT_461541</name>
</gene>
<dbReference type="AlphaFoldDB" id="A0A6A6YRC0"/>
<sequence>MSLSALPADIVFTIAYILDPCDAVSFARTCKSVHAGLEGTNYLARHRDLVSNYEKVVFDESSDFKHHPASLVHAINDNPRIAYYVRNLKWTYGDKAWDPKIIRQCDIATEKWAQDHEEENEPDGWPQFLLEVNPTESDAFGLLFWMLPNVKKVRIALSSWHDDDDPHCAWTYGKYEVRPWKLETIKIKIPDEAGKLETIKTKVPDEAWNERYWWHFRPLLRHPSLRKFRISNAKTTWANGQQFNNDHEYGPPKLSPSVEEIRFLNSCMPIPLLKDAIKLAPNLRAFHYEHEDTDCGEWIYENFSSFLPDRLEALSLTAKDIYGLPWKPLQTPYLDLHICPQLIRRLHSLKDLCIEAAFLVLDSRQIHQTFHPDYDQYWDPSGEDLTPETHEWLKVDDDGDKLIPEDGLERYIANVHKLVDILPPSIERLKIRIAPLTISLAKRLFEDFVKSYPRCLPNLQRIIVTDFPRDLQATVQEIYDAVNTDCSRQPDPGNWYDDCERVRYLMSEKEIKPMVPFTRMKLEEFANGDI</sequence>
<evidence type="ECO:0008006" key="4">
    <source>
        <dbReference type="Google" id="ProtNLM"/>
    </source>
</evidence>
<dbReference type="RefSeq" id="XP_033578436.1">
    <property type="nucleotide sequence ID" value="XM_033719638.1"/>
</dbReference>
<evidence type="ECO:0000313" key="1">
    <source>
        <dbReference type="EMBL" id="KAF2811472.1"/>
    </source>
</evidence>
<reference evidence="3" key="2">
    <citation type="submission" date="2020-04" db="EMBL/GenBank/DDBJ databases">
        <authorList>
            <consortium name="NCBI Genome Project"/>
        </authorList>
    </citation>
    <scope>NUCLEOTIDE SEQUENCE</scope>
    <source>
        <strain evidence="3">CBS 304.34</strain>
    </source>
</reference>
<reference evidence="1 3" key="1">
    <citation type="journal article" date="2020" name="Stud. Mycol.">
        <title>101 Dothideomycetes genomes: a test case for predicting lifestyles and emergence of pathogens.</title>
        <authorList>
            <person name="Haridas S."/>
            <person name="Albert R."/>
            <person name="Binder M."/>
            <person name="Bloem J."/>
            <person name="Labutti K."/>
            <person name="Salamov A."/>
            <person name="Andreopoulos B."/>
            <person name="Baker S."/>
            <person name="Barry K."/>
            <person name="Bills G."/>
            <person name="Bluhm B."/>
            <person name="Cannon C."/>
            <person name="Castanera R."/>
            <person name="Culley D."/>
            <person name="Daum C."/>
            <person name="Ezra D."/>
            <person name="Gonzalez J."/>
            <person name="Henrissat B."/>
            <person name="Kuo A."/>
            <person name="Liang C."/>
            <person name="Lipzen A."/>
            <person name="Lutzoni F."/>
            <person name="Magnuson J."/>
            <person name="Mondo S."/>
            <person name="Nolan M."/>
            <person name="Ohm R."/>
            <person name="Pangilinan J."/>
            <person name="Park H.-J."/>
            <person name="Ramirez L."/>
            <person name="Alfaro M."/>
            <person name="Sun H."/>
            <person name="Tritt A."/>
            <person name="Yoshinaga Y."/>
            <person name="Zwiers L.-H."/>
            <person name="Turgeon B."/>
            <person name="Goodwin S."/>
            <person name="Spatafora J."/>
            <person name="Crous P."/>
            <person name="Grigoriev I."/>
        </authorList>
    </citation>
    <scope>NUCLEOTIDE SEQUENCE</scope>
    <source>
        <strain evidence="1 3">CBS 304.34</strain>
    </source>
</reference>
<protein>
    <recommendedName>
        <fullName evidence="4">F-box domain-containing protein</fullName>
    </recommendedName>
</protein>
<evidence type="ECO:0000313" key="3">
    <source>
        <dbReference type="RefSeq" id="XP_033578436.1"/>
    </source>
</evidence>